<proteinExistence type="predicted"/>
<gene>
    <name evidence="1" type="ORF">GDO78_006637</name>
</gene>
<evidence type="ECO:0000313" key="1">
    <source>
        <dbReference type="EMBL" id="KAG9486355.1"/>
    </source>
</evidence>
<dbReference type="Proteomes" id="UP000770717">
    <property type="component" value="Unassembled WGS sequence"/>
</dbReference>
<accession>A0A8J6FG54</accession>
<protein>
    <submittedName>
        <fullName evidence="1">Uncharacterized protein</fullName>
    </submittedName>
</protein>
<reference evidence="1" key="1">
    <citation type="thesis" date="2020" institute="ProQuest LLC" country="789 East Eisenhower Parkway, Ann Arbor, MI, USA">
        <title>Comparative Genomics and Chromosome Evolution.</title>
        <authorList>
            <person name="Mudd A.B."/>
        </authorList>
    </citation>
    <scope>NUCLEOTIDE SEQUENCE</scope>
    <source>
        <strain evidence="1">HN-11 Male</strain>
        <tissue evidence="1">Kidney and liver</tissue>
    </source>
</reference>
<evidence type="ECO:0000313" key="2">
    <source>
        <dbReference type="Proteomes" id="UP000770717"/>
    </source>
</evidence>
<dbReference type="AlphaFoldDB" id="A0A8J6FG54"/>
<dbReference type="EMBL" id="WNTK01000003">
    <property type="protein sequence ID" value="KAG9486355.1"/>
    <property type="molecule type" value="Genomic_DNA"/>
</dbReference>
<sequence length="87" mass="9435">MCCTNKLSPVCRSPSPSPCARSADAHTATSLFCCEFHQNHIPTCMLIVIGKCRTFWAVISGGDVLCLSQRVAAMYLQCVRQDGPGGW</sequence>
<comment type="caution">
    <text evidence="1">The sequence shown here is derived from an EMBL/GenBank/DDBJ whole genome shotgun (WGS) entry which is preliminary data.</text>
</comment>
<keyword evidence="2" id="KW-1185">Reference proteome</keyword>
<name>A0A8J6FG54_ELECQ</name>
<organism evidence="1 2">
    <name type="scientific">Eleutherodactylus coqui</name>
    <name type="common">Puerto Rican coqui</name>
    <dbReference type="NCBI Taxonomy" id="57060"/>
    <lineage>
        <taxon>Eukaryota</taxon>
        <taxon>Metazoa</taxon>
        <taxon>Chordata</taxon>
        <taxon>Craniata</taxon>
        <taxon>Vertebrata</taxon>
        <taxon>Euteleostomi</taxon>
        <taxon>Amphibia</taxon>
        <taxon>Batrachia</taxon>
        <taxon>Anura</taxon>
        <taxon>Neobatrachia</taxon>
        <taxon>Hyloidea</taxon>
        <taxon>Eleutherodactylidae</taxon>
        <taxon>Eleutherodactylinae</taxon>
        <taxon>Eleutherodactylus</taxon>
        <taxon>Eleutherodactylus</taxon>
    </lineage>
</organism>